<dbReference type="PROSITE" id="PS51257">
    <property type="entry name" value="PROKAR_LIPOPROTEIN"/>
    <property type="match status" value="1"/>
</dbReference>
<keyword evidence="3" id="KW-0449">Lipoprotein</keyword>
<feature type="chain" id="PRO_5046255718" evidence="2">
    <location>
        <begin position="19"/>
        <end position="135"/>
    </location>
</feature>
<comment type="caution">
    <text evidence="3">The sequence shown here is derived from an EMBL/GenBank/DDBJ whole genome shotgun (WGS) entry which is preliminary data.</text>
</comment>
<evidence type="ECO:0000256" key="1">
    <source>
        <dbReference type="SAM" id="MobiDB-lite"/>
    </source>
</evidence>
<protein>
    <submittedName>
        <fullName evidence="3">Lipoprotein</fullName>
    </submittedName>
</protein>
<evidence type="ECO:0000313" key="3">
    <source>
        <dbReference type="EMBL" id="EGS39512.1"/>
    </source>
</evidence>
<feature type="compositionally biased region" description="Low complexity" evidence="1">
    <location>
        <begin position="50"/>
        <end position="77"/>
    </location>
</feature>
<reference evidence="3 4" key="1">
    <citation type="submission" date="2011-05" db="EMBL/GenBank/DDBJ databases">
        <authorList>
            <person name="Durkin A.S."/>
            <person name="Kim M."/>
            <person name="Radune D."/>
            <person name="Hostetler J."/>
            <person name="Torralba M."/>
            <person name="Gillis M."/>
            <person name="Methe B."/>
            <person name="Sutton G."/>
            <person name="Nelson K.E."/>
        </authorList>
    </citation>
    <scope>NUCLEOTIDE SEQUENCE [LARGE SCALE GENOMIC DNA]</scope>
    <source>
        <strain evidence="3 4">F0423</strain>
    </source>
</reference>
<keyword evidence="2" id="KW-0732">Signal</keyword>
<feature type="signal peptide" evidence="2">
    <location>
        <begin position="1"/>
        <end position="18"/>
    </location>
</feature>
<feature type="region of interest" description="Disordered" evidence="1">
    <location>
        <begin position="97"/>
        <end position="124"/>
    </location>
</feature>
<name>A0ABN0D7Z6_9LACO</name>
<gene>
    <name evidence="3" type="ORF">HMPREF9102_0620</name>
</gene>
<feature type="region of interest" description="Disordered" evidence="1">
    <location>
        <begin position="20"/>
        <end position="85"/>
    </location>
</feature>
<sequence>MKKISLLCFTALMGLSLAACGNNNSNKKATSSSTHSSSKVVKHHKKSSEESSSQVQQQSQQPQQATAQQSQTNSSNSADGKTVIAGHSFHRENFYGNSILVGDNGEGEAGEWAANNPATQNDPNVEAQLKSAYGN</sequence>
<evidence type="ECO:0000256" key="2">
    <source>
        <dbReference type="SAM" id="SignalP"/>
    </source>
</evidence>
<dbReference type="Proteomes" id="UP000006035">
    <property type="component" value="Unassembled WGS sequence"/>
</dbReference>
<evidence type="ECO:0000313" key="4">
    <source>
        <dbReference type="Proteomes" id="UP000006035"/>
    </source>
</evidence>
<keyword evidence="4" id="KW-1185">Reference proteome</keyword>
<feature type="compositionally biased region" description="Low complexity" evidence="1">
    <location>
        <begin position="22"/>
        <end position="39"/>
    </location>
</feature>
<accession>A0ABN0D7Z6</accession>
<proteinExistence type="predicted"/>
<organism evidence="3 4">
    <name type="scientific">Limosilactobacillus oris F0423</name>
    <dbReference type="NCBI Taxonomy" id="944562"/>
    <lineage>
        <taxon>Bacteria</taxon>
        <taxon>Bacillati</taxon>
        <taxon>Bacillota</taxon>
        <taxon>Bacilli</taxon>
        <taxon>Lactobacillales</taxon>
        <taxon>Lactobacillaceae</taxon>
        <taxon>Limosilactobacillus</taxon>
    </lineage>
</organism>
<dbReference type="EMBL" id="AFTL01000002">
    <property type="protein sequence ID" value="EGS39512.1"/>
    <property type="molecule type" value="Genomic_DNA"/>
</dbReference>
<dbReference type="RefSeq" id="WP_003712999.1">
    <property type="nucleotide sequence ID" value="NZ_AFTL01000002.1"/>
</dbReference>